<dbReference type="GO" id="GO:0016757">
    <property type="term" value="F:glycosyltransferase activity"/>
    <property type="evidence" value="ECO:0007669"/>
    <property type="project" value="UniProtKB-KW"/>
</dbReference>
<accession>A0A2R4G4Q5</accession>
<evidence type="ECO:0000259" key="3">
    <source>
        <dbReference type="Pfam" id="PF00535"/>
    </source>
</evidence>
<dbReference type="PANTHER" id="PTHR22916:SF51">
    <property type="entry name" value="GLYCOSYLTRANSFERASE EPSH-RELATED"/>
    <property type="match status" value="1"/>
</dbReference>
<dbReference type="InterPro" id="IPR029044">
    <property type="entry name" value="Nucleotide-diphossugar_trans"/>
</dbReference>
<dbReference type="InterPro" id="IPR001173">
    <property type="entry name" value="Glyco_trans_2-like"/>
</dbReference>
<gene>
    <name evidence="4" type="ORF">C8077_07985</name>
</gene>
<dbReference type="SUPFAM" id="SSF53448">
    <property type="entry name" value="Nucleotide-diphospho-sugar transferases"/>
    <property type="match status" value="1"/>
</dbReference>
<dbReference type="Proteomes" id="UP000241454">
    <property type="component" value="Chromosome"/>
</dbReference>
<keyword evidence="2 4" id="KW-0808">Transferase</keyword>
<evidence type="ECO:0000313" key="5">
    <source>
        <dbReference type="Proteomes" id="UP000241454"/>
    </source>
</evidence>
<proteinExistence type="predicted"/>
<dbReference type="Pfam" id="PF00535">
    <property type="entry name" value="Glycos_transf_2"/>
    <property type="match status" value="1"/>
</dbReference>
<reference evidence="4 5" key="1">
    <citation type="submission" date="2018-03" db="EMBL/GenBank/DDBJ databases">
        <authorList>
            <person name="Keele B.F."/>
        </authorList>
    </citation>
    <scope>NUCLEOTIDE SEQUENCE [LARGE SCALE GENOMIC DNA]</scope>
    <source>
        <strain evidence="4 5">1-11</strain>
    </source>
</reference>
<dbReference type="PANTHER" id="PTHR22916">
    <property type="entry name" value="GLYCOSYLTRANSFERASE"/>
    <property type="match status" value="1"/>
</dbReference>
<evidence type="ECO:0000256" key="2">
    <source>
        <dbReference type="ARBA" id="ARBA00022679"/>
    </source>
</evidence>
<name>A0A2R4G4Q5_BIFAD</name>
<dbReference type="RefSeq" id="WP_107646477.1">
    <property type="nucleotide sequence ID" value="NZ_CP028341.1"/>
</dbReference>
<organism evidence="4 5">
    <name type="scientific">Bifidobacterium adolescentis</name>
    <dbReference type="NCBI Taxonomy" id="1680"/>
    <lineage>
        <taxon>Bacteria</taxon>
        <taxon>Bacillati</taxon>
        <taxon>Actinomycetota</taxon>
        <taxon>Actinomycetes</taxon>
        <taxon>Bifidobacteriales</taxon>
        <taxon>Bifidobacteriaceae</taxon>
        <taxon>Bifidobacterium</taxon>
    </lineage>
</organism>
<feature type="domain" description="Glycosyltransferase 2-like" evidence="3">
    <location>
        <begin position="14"/>
        <end position="142"/>
    </location>
</feature>
<dbReference type="Gene3D" id="3.90.550.10">
    <property type="entry name" value="Spore Coat Polysaccharide Biosynthesis Protein SpsA, Chain A"/>
    <property type="match status" value="1"/>
</dbReference>
<evidence type="ECO:0000313" key="4">
    <source>
        <dbReference type="EMBL" id="AVT45835.1"/>
    </source>
</evidence>
<dbReference type="CDD" id="cd00761">
    <property type="entry name" value="Glyco_tranf_GTA_type"/>
    <property type="match status" value="1"/>
</dbReference>
<evidence type="ECO:0000256" key="1">
    <source>
        <dbReference type="ARBA" id="ARBA00022676"/>
    </source>
</evidence>
<protein>
    <submittedName>
        <fullName evidence="4">Glycosyl transferase family 2</fullName>
    </submittedName>
</protein>
<keyword evidence="1" id="KW-0328">Glycosyltransferase</keyword>
<dbReference type="EMBL" id="CP028341">
    <property type="protein sequence ID" value="AVT45835.1"/>
    <property type="molecule type" value="Genomic_DNA"/>
</dbReference>
<dbReference type="AlphaFoldDB" id="A0A2R4G4Q5"/>
<sequence length="342" mass="38894">MTDETKPSSSPLVSIIVPVWNAKQYLDNCINSLRSQTYPNLEIILVDDGSTDGSSELCDAAMETDWRIHVIHQSDRGVSAARNAGLDAATGEFVAFVDSDDSLRREAVAESVRCAVTHSSDMVVFGYDVIEEHADGSVTKQESKTVRQGDVIDTRRRHEKIVADQLCALDNDELLYQCWGKLYRRSNISGLRFTDDVAFGEDTVFVLELLSHGVRLTFLQRCLYVYRQHADSLIRGFRPGKAKDLEYVHGKHLAFYQDMPISEENRRNLYLRMANDALWAIYDAGRAAGTVDKTELLCFVRHVASSPYRNVYLRELRHVAVNRSTKIAFVINMTSLWKWYLR</sequence>